<feature type="domain" description="Glycosyl hydrolase family 32 N-terminal" evidence="14">
    <location>
        <begin position="31"/>
        <end position="372"/>
    </location>
</feature>
<evidence type="ECO:0000256" key="10">
    <source>
        <dbReference type="ARBA" id="ARBA00052369"/>
    </source>
</evidence>
<evidence type="ECO:0000256" key="2">
    <source>
        <dbReference type="ARBA" id="ARBA00009902"/>
    </source>
</evidence>
<evidence type="ECO:0000256" key="1">
    <source>
        <dbReference type="ARBA" id="ARBA00004613"/>
    </source>
</evidence>
<name>A0A9W9IQ30_9EURO</name>
<feature type="signal peptide" evidence="13">
    <location>
        <begin position="1"/>
        <end position="20"/>
    </location>
</feature>
<dbReference type="InterPro" id="IPR013189">
    <property type="entry name" value="Glyco_hydro_32_C"/>
</dbReference>
<keyword evidence="7" id="KW-0119">Carbohydrate metabolism</keyword>
<dbReference type="FunFam" id="2.60.120.560:FF:000003">
    <property type="entry name" value="Extracellular exo-inulinase inuE"/>
    <property type="match status" value="1"/>
</dbReference>
<feature type="chain" id="PRO_5040968194" description="fructan beta-fructosidase" evidence="13">
    <location>
        <begin position="21"/>
        <end position="539"/>
    </location>
</feature>
<evidence type="ECO:0000256" key="11">
    <source>
        <dbReference type="ARBA" id="ARBA00066486"/>
    </source>
</evidence>
<comment type="catalytic activity">
    <reaction evidence="10">
        <text>Hydrolysis of terminal, non-reducing (2-&gt;1)- and (2-&gt;6)-linked beta-D-fructofuranose residues in fructans.</text>
        <dbReference type="EC" id="3.2.1.80"/>
    </reaction>
</comment>
<comment type="subcellular location">
    <subcellularLocation>
        <location evidence="1">Secreted</location>
    </subcellularLocation>
</comment>
<dbReference type="GO" id="GO:0005576">
    <property type="term" value="C:extracellular region"/>
    <property type="evidence" value="ECO:0007669"/>
    <property type="project" value="UniProtKB-SubCell"/>
</dbReference>
<dbReference type="CDD" id="cd18622">
    <property type="entry name" value="GH32_Inu-like"/>
    <property type="match status" value="1"/>
</dbReference>
<keyword evidence="17" id="KW-1185">Reference proteome</keyword>
<comment type="caution">
    <text evidence="16">The sequence shown here is derived from an EMBL/GenBank/DDBJ whole genome shotgun (WGS) entry which is preliminary data.</text>
</comment>
<dbReference type="GO" id="GO:0004575">
    <property type="term" value="F:sucrose alpha-glucosidase activity"/>
    <property type="evidence" value="ECO:0007669"/>
    <property type="project" value="TreeGrafter"/>
</dbReference>
<evidence type="ECO:0000256" key="13">
    <source>
        <dbReference type="SAM" id="SignalP"/>
    </source>
</evidence>
<keyword evidence="8 12" id="KW-0326">Glycosidase</keyword>
<dbReference type="AlphaFoldDB" id="A0A9W9IQ30"/>
<protein>
    <recommendedName>
        <fullName evidence="11">fructan beta-fructosidase</fullName>
        <ecNumber evidence="11">3.2.1.80</ecNumber>
    </recommendedName>
</protein>
<dbReference type="SUPFAM" id="SSF75005">
    <property type="entry name" value="Arabinanase/levansucrase/invertase"/>
    <property type="match status" value="1"/>
</dbReference>
<dbReference type="Proteomes" id="UP001146351">
    <property type="component" value="Unassembled WGS sequence"/>
</dbReference>
<dbReference type="GO" id="GO:0051670">
    <property type="term" value="F:inulinase activity"/>
    <property type="evidence" value="ECO:0007669"/>
    <property type="project" value="UniProtKB-ARBA"/>
</dbReference>
<sequence>MVYLYFWIAVLLGLFGPALAKYTEPYRPQYHFSPAKYWTNDPAGLVYHDGTYHLYFQYNAGGIEWGNMSWGHATSPDLTHWDEQPMALLARGFPGNLTEMFFTGSAVADVNNTGGFGSDGKVPLVALYTSYYPTAQTLPSGKVVRKEQQSQSIAYSLDEGMTWTTHDSANPIIQDPPTPYEKQFSNFRDPFVFRHEESQKWVLVTALAEIHKLLIWTSDNLRDWTVASEFGPVNAVGGVWECPNLFPLAVDNSPAKSKWVLVIGLNPGGPPGTVGSGTQYLIGEFNGTTFVPDDDSVYPGNKTANWMDYGPDYYAAASYNGLPAEQRVQIGWMNNWQYGAKIPTSPWRGAMASPRRLSLKTIGQKTVLLQQPHENLKTIRSERAKHYSWDSLPAGSKDLGSAGKQLDLELSFADDRTSKATQFGIMVQTTSDLTQQTRIGYDFHARQMFVDRRKSGNTTFDDTFASEYRAPLAPGQDGRVHLRILVDWSSLEVFGGDGESTLTAQIFPDLSATHAGLFSSGGSTEDITLDVWEMSSIWK</sequence>
<evidence type="ECO:0000259" key="15">
    <source>
        <dbReference type="Pfam" id="PF08244"/>
    </source>
</evidence>
<dbReference type="GO" id="GO:0005737">
    <property type="term" value="C:cytoplasm"/>
    <property type="evidence" value="ECO:0007669"/>
    <property type="project" value="TreeGrafter"/>
</dbReference>
<reference evidence="16" key="2">
    <citation type="journal article" date="2023" name="IMA Fungus">
        <title>Comparative genomic study of the Penicillium genus elucidates a diverse pangenome and 15 lateral gene transfer events.</title>
        <authorList>
            <person name="Petersen C."/>
            <person name="Sorensen T."/>
            <person name="Nielsen M.R."/>
            <person name="Sondergaard T.E."/>
            <person name="Sorensen J.L."/>
            <person name="Fitzpatrick D.A."/>
            <person name="Frisvad J.C."/>
            <person name="Nielsen K.L."/>
        </authorList>
    </citation>
    <scope>NUCLEOTIDE SEQUENCE</scope>
    <source>
        <strain evidence="16">IBT 21917</strain>
    </source>
</reference>
<dbReference type="GO" id="GO:0051669">
    <property type="term" value="F:fructan beta-fructosidase activity"/>
    <property type="evidence" value="ECO:0007669"/>
    <property type="project" value="UniProtKB-EC"/>
</dbReference>
<accession>A0A9W9IQ30</accession>
<evidence type="ECO:0000256" key="5">
    <source>
        <dbReference type="ARBA" id="ARBA00022801"/>
    </source>
</evidence>
<dbReference type="OrthoDB" id="202537at2759"/>
<proteinExistence type="inferred from homology"/>
<comment type="similarity">
    <text evidence="2 12">Belongs to the glycosyl hydrolase 32 family.</text>
</comment>
<keyword evidence="9" id="KW-0624">Polysaccharide degradation</keyword>
<evidence type="ECO:0000259" key="14">
    <source>
        <dbReference type="Pfam" id="PF00251"/>
    </source>
</evidence>
<dbReference type="InterPro" id="IPR001362">
    <property type="entry name" value="Glyco_hydro_32"/>
</dbReference>
<evidence type="ECO:0000256" key="4">
    <source>
        <dbReference type="ARBA" id="ARBA00022729"/>
    </source>
</evidence>
<evidence type="ECO:0000256" key="9">
    <source>
        <dbReference type="ARBA" id="ARBA00023326"/>
    </source>
</evidence>
<evidence type="ECO:0000256" key="7">
    <source>
        <dbReference type="ARBA" id="ARBA00023277"/>
    </source>
</evidence>
<dbReference type="InterPro" id="IPR013148">
    <property type="entry name" value="Glyco_hydro_32_N"/>
</dbReference>
<dbReference type="GO" id="GO:0005987">
    <property type="term" value="P:sucrose catabolic process"/>
    <property type="evidence" value="ECO:0007669"/>
    <property type="project" value="TreeGrafter"/>
</dbReference>
<organism evidence="16 17">
    <name type="scientific">Penicillium capsulatum</name>
    <dbReference type="NCBI Taxonomy" id="69766"/>
    <lineage>
        <taxon>Eukaryota</taxon>
        <taxon>Fungi</taxon>
        <taxon>Dikarya</taxon>
        <taxon>Ascomycota</taxon>
        <taxon>Pezizomycotina</taxon>
        <taxon>Eurotiomycetes</taxon>
        <taxon>Eurotiomycetidae</taxon>
        <taxon>Eurotiales</taxon>
        <taxon>Aspergillaceae</taxon>
        <taxon>Penicillium</taxon>
    </lineage>
</organism>
<dbReference type="FunFam" id="2.115.10.20:FF:000002">
    <property type="entry name" value="Invertase 2"/>
    <property type="match status" value="1"/>
</dbReference>
<evidence type="ECO:0000256" key="8">
    <source>
        <dbReference type="ARBA" id="ARBA00023295"/>
    </source>
</evidence>
<dbReference type="InterPro" id="IPR013320">
    <property type="entry name" value="ConA-like_dom_sf"/>
</dbReference>
<dbReference type="PANTHER" id="PTHR42800">
    <property type="entry name" value="EXOINULINASE INUD (AFU_ORTHOLOGUE AFUA_5G00480)"/>
    <property type="match status" value="1"/>
</dbReference>
<dbReference type="GO" id="GO:0000272">
    <property type="term" value="P:polysaccharide catabolic process"/>
    <property type="evidence" value="ECO:0007669"/>
    <property type="project" value="UniProtKB-KW"/>
</dbReference>
<dbReference type="InterPro" id="IPR023296">
    <property type="entry name" value="Glyco_hydro_beta-prop_sf"/>
</dbReference>
<dbReference type="Pfam" id="PF08244">
    <property type="entry name" value="Glyco_hydro_32C"/>
    <property type="match status" value="1"/>
</dbReference>
<keyword evidence="6" id="KW-0325">Glycoprotein</keyword>
<dbReference type="PANTHER" id="PTHR42800:SF1">
    <property type="entry name" value="EXOINULINASE INUD (AFU_ORTHOLOGUE AFUA_5G00480)"/>
    <property type="match status" value="1"/>
</dbReference>
<dbReference type="SUPFAM" id="SSF49899">
    <property type="entry name" value="Concanavalin A-like lectins/glucanases"/>
    <property type="match status" value="1"/>
</dbReference>
<dbReference type="Gene3D" id="2.115.10.20">
    <property type="entry name" value="Glycosyl hydrolase domain, family 43"/>
    <property type="match status" value="1"/>
</dbReference>
<dbReference type="Gene3D" id="2.60.120.560">
    <property type="entry name" value="Exo-inulinase, domain 1"/>
    <property type="match status" value="1"/>
</dbReference>
<evidence type="ECO:0000313" key="17">
    <source>
        <dbReference type="Proteomes" id="UP001146351"/>
    </source>
</evidence>
<dbReference type="Pfam" id="PF00251">
    <property type="entry name" value="Glyco_hydro_32N"/>
    <property type="match status" value="1"/>
</dbReference>
<evidence type="ECO:0000256" key="12">
    <source>
        <dbReference type="RuleBase" id="RU362110"/>
    </source>
</evidence>
<evidence type="ECO:0000256" key="6">
    <source>
        <dbReference type="ARBA" id="ARBA00023180"/>
    </source>
</evidence>
<feature type="domain" description="Glycosyl hydrolase family 32 C-terminal" evidence="15">
    <location>
        <begin position="376"/>
        <end position="533"/>
    </location>
</feature>
<evidence type="ECO:0000256" key="3">
    <source>
        <dbReference type="ARBA" id="ARBA00022525"/>
    </source>
</evidence>
<dbReference type="EMBL" id="JAPQKO010000001">
    <property type="protein sequence ID" value="KAJ5183104.1"/>
    <property type="molecule type" value="Genomic_DNA"/>
</dbReference>
<keyword evidence="3" id="KW-0964">Secreted</keyword>
<gene>
    <name evidence="16" type="ORF">N7492_000720</name>
</gene>
<dbReference type="SMART" id="SM00640">
    <property type="entry name" value="Glyco_32"/>
    <property type="match status" value="1"/>
</dbReference>
<dbReference type="EC" id="3.2.1.80" evidence="11"/>
<evidence type="ECO:0000313" key="16">
    <source>
        <dbReference type="EMBL" id="KAJ5183104.1"/>
    </source>
</evidence>
<keyword evidence="5 12" id="KW-0378">Hydrolase</keyword>
<keyword evidence="4 13" id="KW-0732">Signal</keyword>
<reference evidence="16" key="1">
    <citation type="submission" date="2022-11" db="EMBL/GenBank/DDBJ databases">
        <authorList>
            <person name="Petersen C."/>
        </authorList>
    </citation>
    <scope>NUCLEOTIDE SEQUENCE</scope>
    <source>
        <strain evidence="16">IBT 21917</strain>
    </source>
</reference>